<accession>A0A931DEJ6</accession>
<evidence type="ECO:0000313" key="3">
    <source>
        <dbReference type="Proteomes" id="UP000614047"/>
    </source>
</evidence>
<dbReference type="AlphaFoldDB" id="A0A931DEJ6"/>
<dbReference type="Proteomes" id="UP000614047">
    <property type="component" value="Unassembled WGS sequence"/>
</dbReference>
<protein>
    <recommendedName>
        <fullName evidence="1">Tn3 transposase DDE domain-containing protein</fullName>
    </recommendedName>
</protein>
<proteinExistence type="predicted"/>
<dbReference type="Pfam" id="PF01526">
    <property type="entry name" value="DDE_Tnp_Tn3"/>
    <property type="match status" value="1"/>
</dbReference>
<reference evidence="2" key="1">
    <citation type="submission" date="2020-11" db="EMBL/GenBank/DDBJ databases">
        <title>Sequencing the genomes of 1000 actinobacteria strains.</title>
        <authorList>
            <person name="Klenk H.-P."/>
        </authorList>
    </citation>
    <scope>NUCLEOTIDE SEQUENCE</scope>
    <source>
        <strain evidence="2">DSM 43175</strain>
    </source>
</reference>
<name>A0A931DEJ6_9ACTN</name>
<feature type="domain" description="Tn3 transposase DDE" evidence="1">
    <location>
        <begin position="1"/>
        <end position="86"/>
    </location>
</feature>
<evidence type="ECO:0000259" key="1">
    <source>
        <dbReference type="Pfam" id="PF01526"/>
    </source>
</evidence>
<dbReference type="RefSeq" id="WP_307828944.1">
    <property type="nucleotide sequence ID" value="NZ_BAABES010000010.1"/>
</dbReference>
<dbReference type="InterPro" id="IPR002513">
    <property type="entry name" value="Tn3_Tnp_DDE_dom"/>
</dbReference>
<keyword evidence="3" id="KW-1185">Reference proteome</keyword>
<dbReference type="GO" id="GO:0006313">
    <property type="term" value="P:DNA transposition"/>
    <property type="evidence" value="ECO:0007669"/>
    <property type="project" value="InterPro"/>
</dbReference>
<sequence length="168" mass="17668">MNAAIATVVNTFAELDVVKAWRDGTAVAADGSQVETYIDNLPCGDVHPVWGAGGIAYHCVFGTYVALFSRFIPCGVWEAVHLIEAPWRRASASSRPAGTEAMLAPGPVVARRGTTRVARRHTRPGRASSEATRATIAALCAVYRSARAWCSTGLMLNPLLATAAAATG</sequence>
<organism evidence="2 3">
    <name type="scientific">Actinomadura viridis</name>
    <dbReference type="NCBI Taxonomy" id="58110"/>
    <lineage>
        <taxon>Bacteria</taxon>
        <taxon>Bacillati</taxon>
        <taxon>Actinomycetota</taxon>
        <taxon>Actinomycetes</taxon>
        <taxon>Streptosporangiales</taxon>
        <taxon>Thermomonosporaceae</taxon>
        <taxon>Actinomadura</taxon>
    </lineage>
</organism>
<comment type="caution">
    <text evidence="2">The sequence shown here is derived from an EMBL/GenBank/DDBJ whole genome shotgun (WGS) entry which is preliminary data.</text>
</comment>
<gene>
    <name evidence="2" type="ORF">IW256_003752</name>
</gene>
<evidence type="ECO:0000313" key="2">
    <source>
        <dbReference type="EMBL" id="MBG6089639.1"/>
    </source>
</evidence>
<dbReference type="GO" id="GO:0004803">
    <property type="term" value="F:transposase activity"/>
    <property type="evidence" value="ECO:0007669"/>
    <property type="project" value="InterPro"/>
</dbReference>
<dbReference type="EMBL" id="JADOUA010000001">
    <property type="protein sequence ID" value="MBG6089639.1"/>
    <property type="molecule type" value="Genomic_DNA"/>
</dbReference>